<organism evidence="2 3">
    <name type="scientific">Manihot esculenta</name>
    <name type="common">Cassava</name>
    <name type="synonym">Jatropha manihot</name>
    <dbReference type="NCBI Taxonomy" id="3983"/>
    <lineage>
        <taxon>Eukaryota</taxon>
        <taxon>Viridiplantae</taxon>
        <taxon>Streptophyta</taxon>
        <taxon>Embryophyta</taxon>
        <taxon>Tracheophyta</taxon>
        <taxon>Spermatophyta</taxon>
        <taxon>Magnoliopsida</taxon>
        <taxon>eudicotyledons</taxon>
        <taxon>Gunneridae</taxon>
        <taxon>Pentapetalae</taxon>
        <taxon>rosids</taxon>
        <taxon>fabids</taxon>
        <taxon>Malpighiales</taxon>
        <taxon>Euphorbiaceae</taxon>
        <taxon>Crotonoideae</taxon>
        <taxon>Manihoteae</taxon>
        <taxon>Manihot</taxon>
    </lineage>
</organism>
<name>A0A2C9W0B2_MANES</name>
<protein>
    <submittedName>
        <fullName evidence="2">Uncharacterized protein</fullName>
    </submittedName>
</protein>
<evidence type="ECO:0000313" key="3">
    <source>
        <dbReference type="Proteomes" id="UP000091857"/>
    </source>
</evidence>
<keyword evidence="3" id="KW-1185">Reference proteome</keyword>
<proteinExistence type="predicted"/>
<dbReference type="AlphaFoldDB" id="A0A2C9W0B2"/>
<dbReference type="STRING" id="3983.A0A2C9W0B2"/>
<dbReference type="Pfam" id="PF10044">
    <property type="entry name" value="LIN52"/>
    <property type="match status" value="1"/>
</dbReference>
<dbReference type="PANTHER" id="PTHR34555">
    <property type="entry name" value="INTEGRAL MEMBRANE HEMOLYSIN-III-LIKE PROTEIN"/>
    <property type="match status" value="1"/>
</dbReference>
<dbReference type="Proteomes" id="UP000091857">
    <property type="component" value="Chromosome 4"/>
</dbReference>
<dbReference type="OrthoDB" id="1925139at2759"/>
<dbReference type="InterPro" id="IPR018737">
    <property type="entry name" value="DREAM_LIN52"/>
</dbReference>
<comment type="caution">
    <text evidence="2">The sequence shown here is derived from an EMBL/GenBank/DDBJ whole genome shotgun (WGS) entry which is preliminary data.</text>
</comment>
<dbReference type="PANTHER" id="PTHR34555:SF1">
    <property type="entry name" value="INTEGRAL MEMBRANE HEMOLYSIN-III-LIKE PROTEIN"/>
    <property type="match status" value="1"/>
</dbReference>
<accession>A0A2C9W0B2</accession>
<gene>
    <name evidence="2" type="ORF">MANES_04G067300v8</name>
</gene>
<feature type="compositionally biased region" description="Low complexity" evidence="1">
    <location>
        <begin position="79"/>
        <end position="95"/>
    </location>
</feature>
<dbReference type="GO" id="GO:0070176">
    <property type="term" value="C:DRM complex"/>
    <property type="evidence" value="ECO:0007669"/>
    <property type="project" value="InterPro"/>
</dbReference>
<dbReference type="Gramene" id="Manes.04G067300.5.v8.1">
    <property type="protein sequence ID" value="Manes.04G067300.5.v8.1.CDS"/>
    <property type="gene ID" value="Manes.04G067300.v8.1"/>
</dbReference>
<dbReference type="GO" id="GO:0006355">
    <property type="term" value="P:regulation of DNA-templated transcription"/>
    <property type="evidence" value="ECO:0007669"/>
    <property type="project" value="InterPro"/>
</dbReference>
<evidence type="ECO:0000313" key="2">
    <source>
        <dbReference type="EMBL" id="OAY52235.1"/>
    </source>
</evidence>
<feature type="region of interest" description="Disordered" evidence="1">
    <location>
        <begin position="1"/>
        <end position="95"/>
    </location>
</feature>
<dbReference type="OMA" id="CDHSTQE"/>
<feature type="compositionally biased region" description="Polar residues" evidence="1">
    <location>
        <begin position="1"/>
        <end position="11"/>
    </location>
</feature>
<reference evidence="3" key="1">
    <citation type="journal article" date="2016" name="Nat. Biotechnol.">
        <title>Sequencing wild and cultivated cassava and related species reveals extensive interspecific hybridization and genetic diversity.</title>
        <authorList>
            <person name="Bredeson J.V."/>
            <person name="Lyons J.B."/>
            <person name="Prochnik S.E."/>
            <person name="Wu G.A."/>
            <person name="Ha C.M."/>
            <person name="Edsinger-Gonzales E."/>
            <person name="Grimwood J."/>
            <person name="Schmutz J."/>
            <person name="Rabbi I.Y."/>
            <person name="Egesi C."/>
            <person name="Nauluvula P."/>
            <person name="Lebot V."/>
            <person name="Ndunguru J."/>
            <person name="Mkamilo G."/>
            <person name="Bart R.S."/>
            <person name="Setter T.L."/>
            <person name="Gleadow R.M."/>
            <person name="Kulakow P."/>
            <person name="Ferguson M.E."/>
            <person name="Rounsley S."/>
            <person name="Rokhsar D.S."/>
        </authorList>
    </citation>
    <scope>NUCLEOTIDE SEQUENCE [LARGE SCALE GENOMIC DNA]</scope>
    <source>
        <strain evidence="3">cv. AM560-2</strain>
    </source>
</reference>
<dbReference type="Gramene" id="Manes.04G067300.4.v8.1">
    <property type="protein sequence ID" value="Manes.04G067300.4.v8.1.CDS"/>
    <property type="gene ID" value="Manes.04G067300.v8.1"/>
</dbReference>
<dbReference type="EMBL" id="CM004390">
    <property type="protein sequence ID" value="OAY52235.1"/>
    <property type="molecule type" value="Genomic_DNA"/>
</dbReference>
<evidence type="ECO:0000256" key="1">
    <source>
        <dbReference type="SAM" id="MobiDB-lite"/>
    </source>
</evidence>
<sequence length="292" mass="32046">MVQQTADSNFNEYRRGDTESNSSSCDKQFPVAVKKTALRDVQNDNRIPNPIGTSPLPMDSGQAMDAVKVSGIKRPSPKSPVSSPHHQSASSNAANAQLVYVRRKSEAETGKSSICDGRSINADCTNSRQLDLAEENMQPKPHIKESKVSCFPAFAPLPVASLTSSSGKPSVPHPVGSSNMRFTPTESNYNHVASAVPLSNNLKGMRNLQWEERYHQLQVLLKKLDESDQEDYVQMLRSLSSVELSRHAVELEKRSIQLSLEEAKEMQRVGVLNVLGKSMKNIKASATCQGQP</sequence>
<dbReference type="Gramene" id="Manes.04G067300.3.v8.1">
    <property type="protein sequence ID" value="Manes.04G067300.3.v8.1.CDS"/>
    <property type="gene ID" value="Manes.04G067300.v8.1"/>
</dbReference>